<dbReference type="InterPro" id="IPR018684">
    <property type="entry name" value="DUF2171"/>
</dbReference>
<dbReference type="EMBL" id="BAABRP010000001">
    <property type="protein sequence ID" value="GAA5511471.1"/>
    <property type="molecule type" value="Genomic_DNA"/>
</dbReference>
<proteinExistence type="predicted"/>
<evidence type="ECO:0008006" key="4">
    <source>
        <dbReference type="Google" id="ProtNLM"/>
    </source>
</evidence>
<accession>A0ABP9W279</accession>
<dbReference type="Proteomes" id="UP001401887">
    <property type="component" value="Unassembled WGS sequence"/>
</dbReference>
<name>A0ABP9W279_9DEIO</name>
<feature type="compositionally biased region" description="Basic and acidic residues" evidence="1">
    <location>
        <begin position="24"/>
        <end position="42"/>
    </location>
</feature>
<gene>
    <name evidence="2" type="ORF">Dcar01_00181</name>
</gene>
<reference evidence="2 3" key="1">
    <citation type="submission" date="2024-02" db="EMBL/GenBank/DDBJ databases">
        <title>Deinococcus carri NBRC 110142.</title>
        <authorList>
            <person name="Ichikawa N."/>
            <person name="Katano-Makiyama Y."/>
            <person name="Hidaka K."/>
        </authorList>
    </citation>
    <scope>NUCLEOTIDE SEQUENCE [LARGE SCALE GENOMIC DNA]</scope>
    <source>
        <strain evidence="2 3">NBRC 110142</strain>
    </source>
</reference>
<comment type="caution">
    <text evidence="2">The sequence shown here is derived from an EMBL/GenBank/DDBJ whole genome shotgun (WGS) entry which is preliminary data.</text>
</comment>
<sequence length="94" mass="10555">MTQNNGQNDQNAADQIDSRIQQDLRDRLSREGDHMQVKDKNGDYVGTVDHIEGDRLKLTKSGSADGQHHYVPLSSVESMDDVAVYLNVTQDQIQ</sequence>
<feature type="region of interest" description="Disordered" evidence="1">
    <location>
        <begin position="24"/>
        <end position="46"/>
    </location>
</feature>
<organism evidence="2 3">
    <name type="scientific">Deinococcus carri</name>
    <dbReference type="NCBI Taxonomy" id="1211323"/>
    <lineage>
        <taxon>Bacteria</taxon>
        <taxon>Thermotogati</taxon>
        <taxon>Deinococcota</taxon>
        <taxon>Deinococci</taxon>
        <taxon>Deinococcales</taxon>
        <taxon>Deinococcaceae</taxon>
        <taxon>Deinococcus</taxon>
    </lineage>
</organism>
<protein>
    <recommendedName>
        <fullName evidence="4">DUF2171 domain-containing protein</fullName>
    </recommendedName>
</protein>
<evidence type="ECO:0000313" key="2">
    <source>
        <dbReference type="EMBL" id="GAA5511471.1"/>
    </source>
</evidence>
<evidence type="ECO:0000256" key="1">
    <source>
        <dbReference type="SAM" id="MobiDB-lite"/>
    </source>
</evidence>
<dbReference type="RefSeq" id="WP_345459489.1">
    <property type="nucleotide sequence ID" value="NZ_BAABRP010000001.1"/>
</dbReference>
<keyword evidence="3" id="KW-1185">Reference proteome</keyword>
<dbReference type="Pfam" id="PF09939">
    <property type="entry name" value="DUF2171"/>
    <property type="match status" value="1"/>
</dbReference>
<evidence type="ECO:0000313" key="3">
    <source>
        <dbReference type="Proteomes" id="UP001401887"/>
    </source>
</evidence>